<protein>
    <submittedName>
        <fullName evidence="2">Spore gernimation protein</fullName>
    </submittedName>
</protein>
<evidence type="ECO:0000313" key="3">
    <source>
        <dbReference type="Proteomes" id="UP000288024"/>
    </source>
</evidence>
<name>A0A3S2U026_9BACI</name>
<proteinExistence type="predicted"/>
<accession>A0A3S2U026</accession>
<keyword evidence="1" id="KW-0175">Coiled coil</keyword>
<comment type="caution">
    <text evidence="2">The sequence shown here is derived from an EMBL/GenBank/DDBJ whole genome shotgun (WGS) entry which is preliminary data.</text>
</comment>
<evidence type="ECO:0000313" key="2">
    <source>
        <dbReference type="EMBL" id="RVT67836.1"/>
    </source>
</evidence>
<reference evidence="2 3" key="1">
    <citation type="submission" date="2019-01" db="EMBL/GenBank/DDBJ databases">
        <title>Bacillus sp. M5HDSG1-1, whole genome shotgun sequence.</title>
        <authorList>
            <person name="Tuo L."/>
        </authorList>
    </citation>
    <scope>NUCLEOTIDE SEQUENCE [LARGE SCALE GENOMIC DNA]</scope>
    <source>
        <strain evidence="2 3">M5HDSG1-1</strain>
    </source>
</reference>
<dbReference type="InterPro" id="IPR019673">
    <property type="entry name" value="Spore_germination_GerPC"/>
</dbReference>
<gene>
    <name evidence="2" type="ORF">EM808_03820</name>
</gene>
<dbReference type="RefSeq" id="WP_127736719.1">
    <property type="nucleotide sequence ID" value="NZ_RZTZ01000001.1"/>
</dbReference>
<evidence type="ECO:0000256" key="1">
    <source>
        <dbReference type="SAM" id="Coils"/>
    </source>
</evidence>
<sequence length="212" mass="24388">MSQQFYHYGDQLQSYLQYLEKRIVSLEKAVTELTKEVAELKNRPSVRVDRIEYSFDQLKVETLDGTLNIGLNPADLQKIEELAINPGNSVQPGGPFYPPQIDPKQMMTRSMELEETLLTYIQMELPEVIMRKQAELGMEEDEAYIAFIQEDVTKQLPTRIQFYLQQRTASGNEEDTNQQNEAVIAALKQEIENGVQIFLSNIPDNVKGRNKE</sequence>
<keyword evidence="3" id="KW-1185">Reference proteome</keyword>
<organism evidence="2 3">
    <name type="scientific">Niallia taxi</name>
    <dbReference type="NCBI Taxonomy" id="2499688"/>
    <lineage>
        <taxon>Bacteria</taxon>
        <taxon>Bacillati</taxon>
        <taxon>Bacillota</taxon>
        <taxon>Bacilli</taxon>
        <taxon>Bacillales</taxon>
        <taxon>Bacillaceae</taxon>
        <taxon>Niallia</taxon>
    </lineage>
</organism>
<dbReference type="Pfam" id="PF10737">
    <property type="entry name" value="GerPC"/>
    <property type="match status" value="1"/>
</dbReference>
<dbReference type="Proteomes" id="UP000288024">
    <property type="component" value="Unassembled WGS sequence"/>
</dbReference>
<dbReference type="AlphaFoldDB" id="A0A3S2U026"/>
<feature type="coiled-coil region" evidence="1">
    <location>
        <begin position="16"/>
        <end position="43"/>
    </location>
</feature>
<dbReference type="EMBL" id="RZTZ01000001">
    <property type="protein sequence ID" value="RVT67836.1"/>
    <property type="molecule type" value="Genomic_DNA"/>
</dbReference>